<keyword evidence="2" id="KW-0732">Signal</keyword>
<dbReference type="CDD" id="cd06259">
    <property type="entry name" value="YdcF-like"/>
    <property type="match status" value="1"/>
</dbReference>
<feature type="repeat" description="TPR" evidence="1">
    <location>
        <begin position="94"/>
        <end position="127"/>
    </location>
</feature>
<sequence length="363" mass="40149">MNNPFKVSLLAIISALAFHATANTQAVQVLEPQINYQQLLTQRQVVDDLIAQAVKIQNSPARVSNAGFTAKLPSNMERIAAILLEAYELEPYRVDFLFGAANANIYNGNTDKAIELYQKVLNVAPDDVKAHIYLTAWHRFKGNKAESDNHFKQLKNLAPPKAAELENLFSIIDSVASQPISDKLDHKLPEQSAIITLGYALNPDGSMHDILIQRLEKTLEIANQNPHALIIVTGGVPQNNQTEGALMKQWLIDKGIDAKRIYADNYARSTVENALFSRYSLAKHHIKHAVLISSGSHVRRGRALFEIATLESGPKGIKIETVAALDKPLDELQKVSEKDLLGIYRDSLKTMGLPMFNSGALQD</sequence>
<dbReference type="InterPro" id="IPR051599">
    <property type="entry name" value="Cell_Envelope_Assoc"/>
</dbReference>
<gene>
    <name evidence="4" type="ORF">NCTC5908_01035</name>
</gene>
<evidence type="ECO:0000256" key="2">
    <source>
        <dbReference type="SAM" id="SignalP"/>
    </source>
</evidence>
<proteinExistence type="predicted"/>
<name>A0A336N4U9_AGGAP</name>
<dbReference type="GeneID" id="49634842"/>
<dbReference type="InterPro" id="IPR014729">
    <property type="entry name" value="Rossmann-like_a/b/a_fold"/>
</dbReference>
<dbReference type="RefSeq" id="WP_005703576.1">
    <property type="nucleotide sequence ID" value="NZ_MAQF01000027.1"/>
</dbReference>
<protein>
    <submittedName>
        <fullName evidence="4">DUF218 domain</fullName>
    </submittedName>
</protein>
<dbReference type="STRING" id="732.ADJ80_01855"/>
<feature type="domain" description="DUF218" evidence="3">
    <location>
        <begin position="193"/>
        <end position="309"/>
    </location>
</feature>
<dbReference type="Gene3D" id="1.25.40.10">
    <property type="entry name" value="Tetratricopeptide repeat domain"/>
    <property type="match status" value="1"/>
</dbReference>
<dbReference type="SMART" id="SM00028">
    <property type="entry name" value="TPR"/>
    <property type="match status" value="1"/>
</dbReference>
<dbReference type="Gene3D" id="3.40.50.620">
    <property type="entry name" value="HUPs"/>
    <property type="match status" value="1"/>
</dbReference>
<dbReference type="Proteomes" id="UP000253728">
    <property type="component" value="Unassembled WGS sequence"/>
</dbReference>
<dbReference type="PANTHER" id="PTHR30336:SF4">
    <property type="entry name" value="ENVELOPE BIOGENESIS FACTOR ELYC"/>
    <property type="match status" value="1"/>
</dbReference>
<accession>A0A336N4U9</accession>
<dbReference type="InterPro" id="IPR003848">
    <property type="entry name" value="DUF218"/>
</dbReference>
<reference evidence="4 5" key="1">
    <citation type="submission" date="2018-06" db="EMBL/GenBank/DDBJ databases">
        <authorList>
            <consortium name="Pathogen Informatics"/>
            <person name="Doyle S."/>
        </authorList>
    </citation>
    <scope>NUCLEOTIDE SEQUENCE [LARGE SCALE GENOMIC DNA]</scope>
    <source>
        <strain evidence="4 5">NCTC5908</strain>
    </source>
</reference>
<dbReference type="PROSITE" id="PS50005">
    <property type="entry name" value="TPR"/>
    <property type="match status" value="1"/>
</dbReference>
<feature type="chain" id="PRO_5016335748" evidence="2">
    <location>
        <begin position="23"/>
        <end position="363"/>
    </location>
</feature>
<dbReference type="Pfam" id="PF02698">
    <property type="entry name" value="DUF218"/>
    <property type="match status" value="1"/>
</dbReference>
<dbReference type="EMBL" id="UFSP01000001">
    <property type="protein sequence ID" value="SSY94818.1"/>
    <property type="molecule type" value="Genomic_DNA"/>
</dbReference>
<evidence type="ECO:0000256" key="1">
    <source>
        <dbReference type="PROSITE-ProRule" id="PRU00339"/>
    </source>
</evidence>
<dbReference type="GO" id="GO:0000270">
    <property type="term" value="P:peptidoglycan metabolic process"/>
    <property type="evidence" value="ECO:0007669"/>
    <property type="project" value="TreeGrafter"/>
</dbReference>
<dbReference type="InterPro" id="IPR019734">
    <property type="entry name" value="TPR_rpt"/>
</dbReference>
<evidence type="ECO:0000313" key="4">
    <source>
        <dbReference type="EMBL" id="SSY94818.1"/>
    </source>
</evidence>
<dbReference type="AlphaFoldDB" id="A0A336N4U9"/>
<dbReference type="InterPro" id="IPR011990">
    <property type="entry name" value="TPR-like_helical_dom_sf"/>
</dbReference>
<keyword evidence="1" id="KW-0802">TPR repeat</keyword>
<dbReference type="GO" id="GO:0005886">
    <property type="term" value="C:plasma membrane"/>
    <property type="evidence" value="ECO:0007669"/>
    <property type="project" value="TreeGrafter"/>
</dbReference>
<evidence type="ECO:0000313" key="5">
    <source>
        <dbReference type="Proteomes" id="UP000253728"/>
    </source>
</evidence>
<dbReference type="GO" id="GO:0043164">
    <property type="term" value="P:Gram-negative-bacterium-type cell wall biogenesis"/>
    <property type="evidence" value="ECO:0007669"/>
    <property type="project" value="TreeGrafter"/>
</dbReference>
<dbReference type="SUPFAM" id="SSF48452">
    <property type="entry name" value="TPR-like"/>
    <property type="match status" value="1"/>
</dbReference>
<dbReference type="PANTHER" id="PTHR30336">
    <property type="entry name" value="INNER MEMBRANE PROTEIN, PROBABLE PERMEASE"/>
    <property type="match status" value="1"/>
</dbReference>
<organism evidence="4 5">
    <name type="scientific">Aggregatibacter aphrophilus</name>
    <name type="common">Haemophilus aphrophilus</name>
    <dbReference type="NCBI Taxonomy" id="732"/>
    <lineage>
        <taxon>Bacteria</taxon>
        <taxon>Pseudomonadati</taxon>
        <taxon>Pseudomonadota</taxon>
        <taxon>Gammaproteobacteria</taxon>
        <taxon>Pasteurellales</taxon>
        <taxon>Pasteurellaceae</taxon>
        <taxon>Aggregatibacter</taxon>
    </lineage>
</organism>
<evidence type="ECO:0000259" key="3">
    <source>
        <dbReference type="Pfam" id="PF02698"/>
    </source>
</evidence>
<feature type="signal peptide" evidence="2">
    <location>
        <begin position="1"/>
        <end position="22"/>
    </location>
</feature>